<reference evidence="6" key="1">
    <citation type="journal article" date="2014" name="Genome Announc.">
        <title>Genome sequence and annotation of Acremonium chrysogenum, producer of the beta-lactam antibiotic cephalosporin C.</title>
        <authorList>
            <person name="Terfehr D."/>
            <person name="Dahlmann T.A."/>
            <person name="Specht T."/>
            <person name="Zadra I."/>
            <person name="Kuernsteiner H."/>
            <person name="Kueck U."/>
        </authorList>
    </citation>
    <scope>NUCLEOTIDE SEQUENCE [LARGE SCALE GENOMIC DNA]</scope>
    <source>
        <strain evidence="6">ATCC 11550 / CBS 779.69 / DSM 880 / IAM 14645 / JCM 23072 / IMI 49137</strain>
    </source>
</reference>
<feature type="domain" description="SMP-30/Gluconolactonase/LRE-like region" evidence="4">
    <location>
        <begin position="20"/>
        <end position="267"/>
    </location>
</feature>
<dbReference type="PANTHER" id="PTHR10907">
    <property type="entry name" value="REGUCALCIN"/>
    <property type="match status" value="1"/>
</dbReference>
<dbReference type="HOGENOM" id="CLU_036110_3_0_1"/>
<dbReference type="GO" id="GO:0005509">
    <property type="term" value="F:calcium ion binding"/>
    <property type="evidence" value="ECO:0007669"/>
    <property type="project" value="TreeGrafter"/>
</dbReference>
<organism evidence="5 6">
    <name type="scientific">Hapsidospora chrysogenum (strain ATCC 11550 / CBS 779.69 / DSM 880 / IAM 14645 / JCM 23072 / IMI 49137)</name>
    <name type="common">Acremonium chrysogenum</name>
    <dbReference type="NCBI Taxonomy" id="857340"/>
    <lineage>
        <taxon>Eukaryota</taxon>
        <taxon>Fungi</taxon>
        <taxon>Dikarya</taxon>
        <taxon>Ascomycota</taxon>
        <taxon>Pezizomycotina</taxon>
        <taxon>Sordariomycetes</taxon>
        <taxon>Hypocreomycetidae</taxon>
        <taxon>Hypocreales</taxon>
        <taxon>Bionectriaceae</taxon>
        <taxon>Hapsidospora</taxon>
    </lineage>
</organism>
<dbReference type="Pfam" id="PF08450">
    <property type="entry name" value="SGL"/>
    <property type="match status" value="1"/>
</dbReference>
<keyword evidence="3" id="KW-0862">Zinc</keyword>
<dbReference type="PANTHER" id="PTHR10907:SF47">
    <property type="entry name" value="REGUCALCIN"/>
    <property type="match status" value="1"/>
</dbReference>
<dbReference type="PRINTS" id="PR01790">
    <property type="entry name" value="SMP30FAMILY"/>
</dbReference>
<feature type="binding site" evidence="3">
    <location>
        <position position="22"/>
    </location>
    <ligand>
        <name>a divalent metal cation</name>
        <dbReference type="ChEBI" id="CHEBI:60240"/>
    </ligand>
</feature>
<keyword evidence="6" id="KW-1185">Reference proteome</keyword>
<dbReference type="Gene3D" id="2.120.10.30">
    <property type="entry name" value="TolB, C-terminal domain"/>
    <property type="match status" value="1"/>
</dbReference>
<feature type="binding site" evidence="3">
    <location>
        <position position="114"/>
    </location>
    <ligand>
        <name>substrate</name>
    </ligand>
</feature>
<evidence type="ECO:0000256" key="3">
    <source>
        <dbReference type="PIRSR" id="PIRSR605511-2"/>
    </source>
</evidence>
<gene>
    <name evidence="5" type="ORF">ACRE_000420</name>
</gene>
<feature type="binding site" evidence="3">
    <location>
        <position position="212"/>
    </location>
    <ligand>
        <name>a divalent metal cation</name>
        <dbReference type="ChEBI" id="CHEBI:60240"/>
    </ligand>
</feature>
<dbReference type="EMBL" id="JPKY01000001">
    <property type="protein sequence ID" value="KFH49086.1"/>
    <property type="molecule type" value="Genomic_DNA"/>
</dbReference>
<name>A0A086TIA4_HAPC1</name>
<keyword evidence="3" id="KW-0479">Metal-binding</keyword>
<dbReference type="Proteomes" id="UP000029964">
    <property type="component" value="Unassembled WGS sequence"/>
</dbReference>
<feature type="binding site" evidence="3">
    <location>
        <position position="163"/>
    </location>
    <ligand>
        <name>a divalent metal cation</name>
        <dbReference type="ChEBI" id="CHEBI:60240"/>
    </ligand>
</feature>
<feature type="binding site" evidence="3">
    <location>
        <position position="112"/>
    </location>
    <ligand>
        <name>substrate</name>
    </ligand>
</feature>
<feature type="active site" description="Proton donor/acceptor" evidence="2">
    <location>
        <position position="212"/>
    </location>
</feature>
<dbReference type="AlphaFoldDB" id="A0A086TIA4"/>
<protein>
    <submittedName>
        <fullName evidence="5">Putative sugar lactone lactonase-like protein</fullName>
    </submittedName>
</protein>
<proteinExistence type="inferred from homology"/>
<dbReference type="InterPro" id="IPR005511">
    <property type="entry name" value="SMP-30"/>
</dbReference>
<comment type="cofactor">
    <cofactor evidence="3">
        <name>Zn(2+)</name>
        <dbReference type="ChEBI" id="CHEBI:29105"/>
    </cofactor>
    <text evidence="3">Binds 1 divalent metal cation per subunit.</text>
</comment>
<dbReference type="SUPFAM" id="SSF63829">
    <property type="entry name" value="Calcium-dependent phosphotriesterase"/>
    <property type="match status" value="1"/>
</dbReference>
<sequence>MADLQEWKVDEPWLETKCLLGEGPFFEKESDSVRFVDIKNKRIHIAPLSEGLSALQTIQLDVYATVTSNISGVDPRDRILIGTKAGLAVLDRKTGSYEMLSQFSETPNERLRGNDGASDPHGRFWLGSMTDFPYGECKPEGSLYRFDGKDGKEEVLQGLIIPNSLGWSPDKKTMYFTHSTPQQVLAFDYDTDTGAVTNQRVFYQHQGSGDPDGFRVDVDGNIWHAVYGESRVLKISPEGKLVGQVTLPTRNITCVEFVGTELIITTASDDDSPDGSKSKALGGAVFRVDVGVKGLEPFDFRL</sequence>
<dbReference type="InterPro" id="IPR013658">
    <property type="entry name" value="SGL"/>
</dbReference>
<comment type="similarity">
    <text evidence="1">Belongs to the SMP-30/CGR1 family.</text>
</comment>
<dbReference type="GO" id="GO:0004341">
    <property type="term" value="F:gluconolactonase activity"/>
    <property type="evidence" value="ECO:0007669"/>
    <property type="project" value="TreeGrafter"/>
</dbReference>
<dbReference type="STRING" id="857340.A0A086TIA4"/>
<comment type="caution">
    <text evidence="5">The sequence shown here is derived from an EMBL/GenBank/DDBJ whole genome shotgun (WGS) entry which is preliminary data.</text>
</comment>
<evidence type="ECO:0000313" key="6">
    <source>
        <dbReference type="Proteomes" id="UP000029964"/>
    </source>
</evidence>
<evidence type="ECO:0000256" key="2">
    <source>
        <dbReference type="PIRSR" id="PIRSR605511-1"/>
    </source>
</evidence>
<evidence type="ECO:0000256" key="1">
    <source>
        <dbReference type="ARBA" id="ARBA00008853"/>
    </source>
</evidence>
<dbReference type="OrthoDB" id="423498at2759"/>
<evidence type="ECO:0000259" key="4">
    <source>
        <dbReference type="Pfam" id="PF08450"/>
    </source>
</evidence>
<accession>A0A086TIA4</accession>
<evidence type="ECO:0000313" key="5">
    <source>
        <dbReference type="EMBL" id="KFH49086.1"/>
    </source>
</evidence>
<dbReference type="InterPro" id="IPR011042">
    <property type="entry name" value="6-blade_b-propeller_TolB-like"/>
</dbReference>